<gene>
    <name evidence="3" type="ORF">PV11_06909</name>
</gene>
<reference evidence="3 4" key="1">
    <citation type="submission" date="2015-01" db="EMBL/GenBank/DDBJ databases">
        <title>The Genome Sequence of Exophiala sideris CBS121828.</title>
        <authorList>
            <consortium name="The Broad Institute Genomics Platform"/>
            <person name="Cuomo C."/>
            <person name="de Hoog S."/>
            <person name="Gorbushina A."/>
            <person name="Stielow B."/>
            <person name="Teixiera M."/>
            <person name="Abouelleil A."/>
            <person name="Chapman S.B."/>
            <person name="Priest M."/>
            <person name="Young S.K."/>
            <person name="Wortman J."/>
            <person name="Nusbaum C."/>
            <person name="Birren B."/>
        </authorList>
    </citation>
    <scope>NUCLEOTIDE SEQUENCE [LARGE SCALE GENOMIC DNA]</scope>
    <source>
        <strain evidence="3 4">CBS 121828</strain>
    </source>
</reference>
<accession>A0A0D1YWZ4</accession>
<dbReference type="PROSITE" id="PS50097">
    <property type="entry name" value="BTB"/>
    <property type="match status" value="1"/>
</dbReference>
<dbReference type="CDD" id="cd18186">
    <property type="entry name" value="BTB_POZ_ZBTB_KLHL-like"/>
    <property type="match status" value="1"/>
</dbReference>
<feature type="domain" description="BTB" evidence="2">
    <location>
        <begin position="21"/>
        <end position="99"/>
    </location>
</feature>
<dbReference type="InterPro" id="IPR011333">
    <property type="entry name" value="SKP1/BTB/POZ_sf"/>
</dbReference>
<dbReference type="OrthoDB" id="1022638at2759"/>
<dbReference type="HOGENOM" id="CLU_619687_0_0_1"/>
<proteinExistence type="predicted"/>
<name>A0A0D1YWZ4_9EURO</name>
<dbReference type="EMBL" id="KN846953">
    <property type="protein sequence ID" value="KIV79343.1"/>
    <property type="molecule type" value="Genomic_DNA"/>
</dbReference>
<dbReference type="Gene3D" id="3.30.710.10">
    <property type="entry name" value="Potassium Channel Kv1.1, Chain A"/>
    <property type="match status" value="1"/>
</dbReference>
<dbReference type="Proteomes" id="UP000053599">
    <property type="component" value="Unassembled WGS sequence"/>
</dbReference>
<evidence type="ECO:0000259" key="2">
    <source>
        <dbReference type="PROSITE" id="PS50097"/>
    </source>
</evidence>
<organism evidence="3 4">
    <name type="scientific">Exophiala sideris</name>
    <dbReference type="NCBI Taxonomy" id="1016849"/>
    <lineage>
        <taxon>Eukaryota</taxon>
        <taxon>Fungi</taxon>
        <taxon>Dikarya</taxon>
        <taxon>Ascomycota</taxon>
        <taxon>Pezizomycotina</taxon>
        <taxon>Eurotiomycetes</taxon>
        <taxon>Chaetothyriomycetidae</taxon>
        <taxon>Chaetothyriales</taxon>
        <taxon>Herpotrichiellaceae</taxon>
        <taxon>Exophiala</taxon>
    </lineage>
</organism>
<dbReference type="InterPro" id="IPR000210">
    <property type="entry name" value="BTB/POZ_dom"/>
</dbReference>
<dbReference type="STRING" id="1016849.A0A0D1YWZ4"/>
<feature type="region of interest" description="Disordered" evidence="1">
    <location>
        <begin position="318"/>
        <end position="358"/>
    </location>
</feature>
<evidence type="ECO:0000313" key="4">
    <source>
        <dbReference type="Proteomes" id="UP000053599"/>
    </source>
</evidence>
<sequence>MALSKIAPIQPPQVDLGTQVVDIIVGTERKVFTIHSQLLFATSPVFEDYIFHGNSNMFLGPDNTIRTESGWDGTNALVLPDTDPLLIQLFRDWLYSGRIPDNVSCYIKPGDECQEDLFWWRVLKLGGRLLIDHLTALAERELEGLFSEDQPTVPSSDFVASVFDEGLSWELSCWQGYIIEHAAFWLERSANRDVWYRLVDGHKHVPRRLLGALISVNQHPCRRYPSGGCMEYCCHVLADSRFEVAPTPPAEQSQANRTLLTRARLITDEPIEAAQSDADWNNACGWQSNNHDCGHAGCDEDCWESDNMACSEGLAVATPSQSTIRERPTEAAPPVPSQQAPSPLPTSPEHDQHVNTKQAQDLLKEIGGSSYADLVAKFSTWLLNEASVQNGVKGHEIQQTASTFKHEENSARTAPTSIAADLKGHTEPTVTGAVNNDWASLG</sequence>
<evidence type="ECO:0000256" key="1">
    <source>
        <dbReference type="SAM" id="MobiDB-lite"/>
    </source>
</evidence>
<dbReference type="AlphaFoldDB" id="A0A0D1YWZ4"/>
<dbReference type="SUPFAM" id="SSF54695">
    <property type="entry name" value="POZ domain"/>
    <property type="match status" value="1"/>
</dbReference>
<protein>
    <recommendedName>
        <fullName evidence="2">BTB domain-containing protein</fullName>
    </recommendedName>
</protein>
<feature type="compositionally biased region" description="Pro residues" evidence="1">
    <location>
        <begin position="331"/>
        <end position="346"/>
    </location>
</feature>
<evidence type="ECO:0000313" key="3">
    <source>
        <dbReference type="EMBL" id="KIV79343.1"/>
    </source>
</evidence>